<dbReference type="InterPro" id="IPR050099">
    <property type="entry name" value="SIS_GmhA/DiaA_subfam"/>
</dbReference>
<sequence>MTALETYRSKVMELIGRGADETDALKAAAHLIADSLQRGEVLHVFGSGHSMLPAIDATFRAGGLAPVNLLHDPGLAPWEPTRVSRVERLPGYGNAIADLQDLRAGEVVVIVSNSGINPVPVQLAERVRRDGLTVVAITSRPHSEASASRHPEGLKLIDVADIVIDTHAPEGDVTFTLDDGTETGPVSTILATTLIHSLTIAAMAELAGRGVRLPVLRSMNRADGDESNEAVIEPFRARLSREP</sequence>
<dbReference type="GO" id="GO:0097367">
    <property type="term" value="F:carbohydrate derivative binding"/>
    <property type="evidence" value="ECO:0007669"/>
    <property type="project" value="InterPro"/>
</dbReference>
<dbReference type="CDD" id="cd05013">
    <property type="entry name" value="SIS_RpiR"/>
    <property type="match status" value="1"/>
</dbReference>
<dbReference type="SUPFAM" id="SSF53697">
    <property type="entry name" value="SIS domain"/>
    <property type="match status" value="1"/>
</dbReference>
<name>A0A255DXL5_9ACTN</name>
<dbReference type="PROSITE" id="PS51464">
    <property type="entry name" value="SIS"/>
    <property type="match status" value="1"/>
</dbReference>
<dbReference type="InterPro" id="IPR035472">
    <property type="entry name" value="RpiR-like_SIS"/>
</dbReference>
<dbReference type="EMBL" id="NMVI01000029">
    <property type="protein sequence ID" value="OYN84068.1"/>
    <property type="molecule type" value="Genomic_DNA"/>
</dbReference>
<evidence type="ECO:0000313" key="3">
    <source>
        <dbReference type="Proteomes" id="UP000216533"/>
    </source>
</evidence>
<dbReference type="PANTHER" id="PTHR30390:SF7">
    <property type="entry name" value="PHOSPHOHEPTOSE ISOMERASE"/>
    <property type="match status" value="1"/>
</dbReference>
<dbReference type="AlphaFoldDB" id="A0A255DXL5"/>
<evidence type="ECO:0000259" key="1">
    <source>
        <dbReference type="PROSITE" id="PS51464"/>
    </source>
</evidence>
<dbReference type="NCBIfam" id="NF002805">
    <property type="entry name" value="PRK02947.1"/>
    <property type="match status" value="1"/>
</dbReference>
<accession>A0A255DXL5</accession>
<organism evidence="2 3">
    <name type="scientific">Parenemella sanctibonifatiensis</name>
    <dbReference type="NCBI Taxonomy" id="2016505"/>
    <lineage>
        <taxon>Bacteria</taxon>
        <taxon>Bacillati</taxon>
        <taxon>Actinomycetota</taxon>
        <taxon>Actinomycetes</taxon>
        <taxon>Propionibacteriales</taxon>
        <taxon>Propionibacteriaceae</taxon>
        <taxon>Parenemella</taxon>
    </lineage>
</organism>
<reference evidence="2 3" key="1">
    <citation type="submission" date="2017-07" db="EMBL/GenBank/DDBJ databases">
        <title>Draft whole genome sequences of clinical Proprionibacteriaceae strains.</title>
        <authorList>
            <person name="Bernier A.-M."/>
            <person name="Bernard K."/>
            <person name="Domingo M.-C."/>
        </authorList>
    </citation>
    <scope>NUCLEOTIDE SEQUENCE [LARGE SCALE GENOMIC DNA]</scope>
    <source>
        <strain evidence="2 3">NML 160184</strain>
    </source>
</reference>
<dbReference type="InterPro" id="IPR001347">
    <property type="entry name" value="SIS_dom"/>
</dbReference>
<protein>
    <recommendedName>
        <fullName evidence="1">SIS domain-containing protein</fullName>
    </recommendedName>
</protein>
<dbReference type="Proteomes" id="UP000216533">
    <property type="component" value="Unassembled WGS sequence"/>
</dbReference>
<feature type="domain" description="SIS" evidence="1">
    <location>
        <begin position="32"/>
        <end position="214"/>
    </location>
</feature>
<dbReference type="GO" id="GO:1901135">
    <property type="term" value="P:carbohydrate derivative metabolic process"/>
    <property type="evidence" value="ECO:0007669"/>
    <property type="project" value="InterPro"/>
</dbReference>
<dbReference type="Pfam" id="PF13580">
    <property type="entry name" value="SIS_2"/>
    <property type="match status" value="1"/>
</dbReference>
<dbReference type="Gene3D" id="3.40.50.10490">
    <property type="entry name" value="Glucose-6-phosphate isomerase like protein, domain 1"/>
    <property type="match status" value="1"/>
</dbReference>
<dbReference type="RefSeq" id="WP_094451899.1">
    <property type="nucleotide sequence ID" value="NZ_NMVI01000029.1"/>
</dbReference>
<evidence type="ECO:0000313" key="2">
    <source>
        <dbReference type="EMBL" id="OYN84068.1"/>
    </source>
</evidence>
<comment type="caution">
    <text evidence="2">The sequence shown here is derived from an EMBL/GenBank/DDBJ whole genome shotgun (WGS) entry which is preliminary data.</text>
</comment>
<dbReference type="PANTHER" id="PTHR30390">
    <property type="entry name" value="SEDOHEPTULOSE 7-PHOSPHATE ISOMERASE / DNAA INITIATOR-ASSOCIATING FACTOR FOR REPLICATION INITIATION"/>
    <property type="match status" value="1"/>
</dbReference>
<dbReference type="InterPro" id="IPR046348">
    <property type="entry name" value="SIS_dom_sf"/>
</dbReference>
<proteinExistence type="predicted"/>
<gene>
    <name evidence="2" type="ORF">CGZ92_13520</name>
</gene>